<evidence type="ECO:0000256" key="5">
    <source>
        <dbReference type="ARBA" id="ARBA00023136"/>
    </source>
</evidence>
<keyword evidence="7" id="KW-0732">Signal</keyword>
<evidence type="ECO:0000259" key="8">
    <source>
        <dbReference type="SMART" id="SM00014"/>
    </source>
</evidence>
<evidence type="ECO:0000313" key="9">
    <source>
        <dbReference type="EMBL" id="KAG7298407.1"/>
    </source>
</evidence>
<dbReference type="SUPFAM" id="SSF48317">
    <property type="entry name" value="Acid phosphatase/Vanadium-dependent haloperoxidase"/>
    <property type="match status" value="1"/>
</dbReference>
<keyword evidence="3 6" id="KW-0812">Transmembrane</keyword>
<keyword evidence="4 6" id="KW-1133">Transmembrane helix</keyword>
<comment type="similarity">
    <text evidence="2">Belongs to the PA-phosphatase related phosphoesterase family.</text>
</comment>
<feature type="signal peptide" evidence="7">
    <location>
        <begin position="1"/>
        <end position="28"/>
    </location>
</feature>
<dbReference type="InterPro" id="IPR036938">
    <property type="entry name" value="PAP2/HPO_sf"/>
</dbReference>
<evidence type="ECO:0000256" key="2">
    <source>
        <dbReference type="ARBA" id="ARBA00008816"/>
    </source>
</evidence>
<accession>A0ABQ7PZJ5</accession>
<organism evidence="9 10">
    <name type="scientific">Plutella xylostella</name>
    <name type="common">Diamondback moth</name>
    <name type="synonym">Plutella maculipennis</name>
    <dbReference type="NCBI Taxonomy" id="51655"/>
    <lineage>
        <taxon>Eukaryota</taxon>
        <taxon>Metazoa</taxon>
        <taxon>Ecdysozoa</taxon>
        <taxon>Arthropoda</taxon>
        <taxon>Hexapoda</taxon>
        <taxon>Insecta</taxon>
        <taxon>Pterygota</taxon>
        <taxon>Neoptera</taxon>
        <taxon>Endopterygota</taxon>
        <taxon>Lepidoptera</taxon>
        <taxon>Glossata</taxon>
        <taxon>Ditrysia</taxon>
        <taxon>Yponomeutoidea</taxon>
        <taxon>Plutellidae</taxon>
        <taxon>Plutella</taxon>
    </lineage>
</organism>
<dbReference type="InterPro" id="IPR000326">
    <property type="entry name" value="PAP2/HPO"/>
</dbReference>
<sequence>MPLIRSASFNLFIEVLLRVALLSAFCYMESMTPFERVIPQWELETNCKYPRHESYVPGSMLWSIVLSVPCILSFLAWAVCNDCNDALEILLAWSLSLGLTGFLTNLLKLTVGRPRPDFFYRCFPDGVQTADFTCTGDAREVMDGRKSFPSGHSSLSFCSLGVCALWLAGRLEALSRRRGDAARLLACVAPLCVALCVAVSRTCDYHHHWQDVLVGSILGLSVAYICYRQYYNSISSELAGVPHVISSLTTRVSGRPDISPAKQAEGKDGAESTPLLVNGGVKRRVSGFRVI</sequence>
<feature type="chain" id="PRO_5046614860" description="Phosphatidic acid phosphatase type 2/haloperoxidase domain-containing protein" evidence="7">
    <location>
        <begin position="29"/>
        <end position="291"/>
    </location>
</feature>
<dbReference type="EMBL" id="JAHIBW010000024">
    <property type="protein sequence ID" value="KAG7298407.1"/>
    <property type="molecule type" value="Genomic_DNA"/>
</dbReference>
<dbReference type="PANTHER" id="PTHR10165">
    <property type="entry name" value="LIPID PHOSPHATE PHOSPHATASE"/>
    <property type="match status" value="1"/>
</dbReference>
<evidence type="ECO:0000313" key="10">
    <source>
        <dbReference type="Proteomes" id="UP000823941"/>
    </source>
</evidence>
<evidence type="ECO:0000256" key="7">
    <source>
        <dbReference type="SAM" id="SignalP"/>
    </source>
</evidence>
<comment type="caution">
    <text evidence="9">The sequence shown here is derived from an EMBL/GenBank/DDBJ whole genome shotgun (WGS) entry which is preliminary data.</text>
</comment>
<dbReference type="Proteomes" id="UP000823941">
    <property type="component" value="Chromosome 24"/>
</dbReference>
<gene>
    <name evidence="9" type="ORF">JYU34_018031</name>
</gene>
<proteinExistence type="inferred from homology"/>
<name>A0ABQ7PZJ5_PLUXY</name>
<feature type="domain" description="Phosphatidic acid phosphatase type 2/haloperoxidase" evidence="8">
    <location>
        <begin position="89"/>
        <end position="227"/>
    </location>
</feature>
<reference evidence="9 10" key="1">
    <citation type="submission" date="2021-06" db="EMBL/GenBank/DDBJ databases">
        <title>A haploid diamondback moth (Plutella xylostella L.) genome assembly resolves 31 chromosomes and identifies a diamide resistance mutation.</title>
        <authorList>
            <person name="Ward C.M."/>
            <person name="Perry K.D."/>
            <person name="Baker G."/>
            <person name="Powis K."/>
            <person name="Heckel D.G."/>
            <person name="Baxter S.W."/>
        </authorList>
    </citation>
    <scope>NUCLEOTIDE SEQUENCE [LARGE SCALE GENOMIC DNA]</scope>
    <source>
        <strain evidence="9 10">LV</strain>
        <tissue evidence="9">Single pupa</tissue>
    </source>
</reference>
<evidence type="ECO:0000256" key="3">
    <source>
        <dbReference type="ARBA" id="ARBA00022692"/>
    </source>
</evidence>
<protein>
    <recommendedName>
        <fullName evidence="8">Phosphatidic acid phosphatase type 2/haloperoxidase domain-containing protein</fullName>
    </recommendedName>
</protein>
<comment type="subcellular location">
    <subcellularLocation>
        <location evidence="1">Membrane</location>
        <topology evidence="1">Multi-pass membrane protein</topology>
    </subcellularLocation>
</comment>
<dbReference type="Gene3D" id="1.20.144.10">
    <property type="entry name" value="Phosphatidic acid phosphatase type 2/haloperoxidase"/>
    <property type="match status" value="1"/>
</dbReference>
<dbReference type="PANTHER" id="PTHR10165:SF35">
    <property type="entry name" value="RE23632P"/>
    <property type="match status" value="1"/>
</dbReference>
<keyword evidence="5 6" id="KW-0472">Membrane</keyword>
<evidence type="ECO:0000256" key="1">
    <source>
        <dbReference type="ARBA" id="ARBA00004141"/>
    </source>
</evidence>
<evidence type="ECO:0000256" key="4">
    <source>
        <dbReference type="ARBA" id="ARBA00022989"/>
    </source>
</evidence>
<keyword evidence="10" id="KW-1185">Reference proteome</keyword>
<evidence type="ECO:0000256" key="6">
    <source>
        <dbReference type="SAM" id="Phobius"/>
    </source>
</evidence>
<dbReference type="SMART" id="SM00014">
    <property type="entry name" value="acidPPc"/>
    <property type="match status" value="1"/>
</dbReference>
<dbReference type="CDD" id="cd03390">
    <property type="entry name" value="PAP2_containing_1_like"/>
    <property type="match status" value="1"/>
</dbReference>
<dbReference type="Pfam" id="PF01569">
    <property type="entry name" value="PAP2"/>
    <property type="match status" value="1"/>
</dbReference>
<feature type="transmembrane region" description="Helical" evidence="6">
    <location>
        <begin position="60"/>
        <end position="80"/>
    </location>
</feature>
<dbReference type="InterPro" id="IPR043216">
    <property type="entry name" value="PAP-like"/>
</dbReference>
<feature type="transmembrane region" description="Helical" evidence="6">
    <location>
        <begin position="87"/>
        <end position="107"/>
    </location>
</feature>